<name>A0A1Y5SJR2_9RHOB</name>
<dbReference type="InterPro" id="IPR006390">
    <property type="entry name" value="DHP_synth_dom"/>
</dbReference>
<dbReference type="GO" id="GO:0046656">
    <property type="term" value="P:folic acid biosynthetic process"/>
    <property type="evidence" value="ECO:0007669"/>
    <property type="project" value="UniProtKB-KW"/>
</dbReference>
<comment type="cofactor">
    <cofactor evidence="2 12">
        <name>Mg(2+)</name>
        <dbReference type="ChEBI" id="CHEBI:18420"/>
    </cofactor>
</comment>
<evidence type="ECO:0000256" key="12">
    <source>
        <dbReference type="RuleBase" id="RU361205"/>
    </source>
</evidence>
<evidence type="ECO:0000259" key="13">
    <source>
        <dbReference type="PROSITE" id="PS50972"/>
    </source>
</evidence>
<comment type="catalytic activity">
    <reaction evidence="1">
        <text>(7,8-dihydropterin-6-yl)methyl diphosphate + 4-aminobenzoate = 7,8-dihydropteroate + diphosphate</text>
        <dbReference type="Rhea" id="RHEA:19949"/>
        <dbReference type="ChEBI" id="CHEBI:17836"/>
        <dbReference type="ChEBI" id="CHEBI:17839"/>
        <dbReference type="ChEBI" id="CHEBI:33019"/>
        <dbReference type="ChEBI" id="CHEBI:72950"/>
        <dbReference type="EC" id="2.5.1.15"/>
    </reaction>
</comment>
<dbReference type="SUPFAM" id="SSF51717">
    <property type="entry name" value="Dihydropteroate synthetase-like"/>
    <property type="match status" value="1"/>
</dbReference>
<dbReference type="FunFam" id="3.20.20.20:FF:000006">
    <property type="entry name" value="Dihydropteroate synthase"/>
    <property type="match status" value="1"/>
</dbReference>
<keyword evidence="7 12" id="KW-0808">Transferase</keyword>
<dbReference type="Gene3D" id="3.20.20.20">
    <property type="entry name" value="Dihydropteroate synthase-like"/>
    <property type="match status" value="1"/>
</dbReference>
<evidence type="ECO:0000256" key="2">
    <source>
        <dbReference type="ARBA" id="ARBA00001946"/>
    </source>
</evidence>
<dbReference type="PROSITE" id="PS00793">
    <property type="entry name" value="DHPS_2"/>
    <property type="match status" value="1"/>
</dbReference>
<keyword evidence="8 12" id="KW-0479">Metal-binding</keyword>
<dbReference type="CDD" id="cd00739">
    <property type="entry name" value="DHPS"/>
    <property type="match status" value="1"/>
</dbReference>
<keyword evidence="15" id="KW-1185">Reference proteome</keyword>
<dbReference type="PANTHER" id="PTHR20941">
    <property type="entry name" value="FOLATE SYNTHESIS PROTEINS"/>
    <property type="match status" value="1"/>
</dbReference>
<protein>
    <recommendedName>
        <fullName evidence="6 12">Dihydropteroate synthase</fullName>
        <shortName evidence="12">DHPS</shortName>
        <ecNumber evidence="5 12">2.5.1.15</ecNumber>
    </recommendedName>
    <alternativeName>
        <fullName evidence="11 12">Dihydropteroate pyrophosphorylase</fullName>
    </alternativeName>
</protein>
<evidence type="ECO:0000256" key="3">
    <source>
        <dbReference type="ARBA" id="ARBA00004763"/>
    </source>
</evidence>
<dbReference type="InterPro" id="IPR011005">
    <property type="entry name" value="Dihydropteroate_synth-like_sf"/>
</dbReference>
<evidence type="ECO:0000256" key="9">
    <source>
        <dbReference type="ARBA" id="ARBA00022842"/>
    </source>
</evidence>
<evidence type="ECO:0000256" key="10">
    <source>
        <dbReference type="ARBA" id="ARBA00022909"/>
    </source>
</evidence>
<evidence type="ECO:0000256" key="4">
    <source>
        <dbReference type="ARBA" id="ARBA00009503"/>
    </source>
</evidence>
<evidence type="ECO:0000256" key="5">
    <source>
        <dbReference type="ARBA" id="ARBA00012458"/>
    </source>
</evidence>
<keyword evidence="9 12" id="KW-0460">Magnesium</keyword>
<proteinExistence type="inferred from homology"/>
<dbReference type="NCBIfam" id="TIGR01496">
    <property type="entry name" value="DHPS"/>
    <property type="match status" value="1"/>
</dbReference>
<reference evidence="14 15" key="1">
    <citation type="submission" date="2017-03" db="EMBL/GenBank/DDBJ databases">
        <authorList>
            <person name="Afonso C.L."/>
            <person name="Miller P.J."/>
            <person name="Scott M.A."/>
            <person name="Spackman E."/>
            <person name="Goraichik I."/>
            <person name="Dimitrov K.M."/>
            <person name="Suarez D.L."/>
            <person name="Swayne D.E."/>
        </authorList>
    </citation>
    <scope>NUCLEOTIDE SEQUENCE [LARGE SCALE GENOMIC DNA]</scope>
    <source>
        <strain evidence="14 15">CECT 7680</strain>
    </source>
</reference>
<dbReference type="Pfam" id="PF00809">
    <property type="entry name" value="Pterin_bind"/>
    <property type="match status" value="1"/>
</dbReference>
<evidence type="ECO:0000256" key="8">
    <source>
        <dbReference type="ARBA" id="ARBA00022723"/>
    </source>
</evidence>
<comment type="pathway">
    <text evidence="3 12">Cofactor biosynthesis; tetrahydrofolate biosynthesis; 7,8-dihydrofolate from 2-amino-4-hydroxy-6-hydroxymethyl-7,8-dihydropteridine diphosphate and 4-aminobenzoate: step 1/2.</text>
</comment>
<dbReference type="GO" id="GO:0004156">
    <property type="term" value="F:dihydropteroate synthase activity"/>
    <property type="evidence" value="ECO:0007669"/>
    <property type="project" value="UniProtKB-EC"/>
</dbReference>
<dbReference type="PANTHER" id="PTHR20941:SF1">
    <property type="entry name" value="FOLIC ACID SYNTHESIS PROTEIN FOL1"/>
    <property type="match status" value="1"/>
</dbReference>
<dbReference type="EMBL" id="FWFQ01000013">
    <property type="protein sequence ID" value="SLN41199.1"/>
    <property type="molecule type" value="Genomic_DNA"/>
</dbReference>
<sequence length="343" mass="35612">MTRYYRPIPQNDPARPEGALTLAGGWCWFTHVEVLSRSEAPRVLPAQAVPPEALSRLTAPRAALAGMSMAAPQLMGILNVTPDSFSDGGKFDAPEAALAHAQAMEAAGVAIIDVGGESTRPGAATVEAEAEIARTAPVIAAIRARSAVPISIDTRKAAVAEAALRAGANLVNDVAAFTHDPALAGVSAAAGVPVCLMHAQGDPETMQKDPRYDNVLLDVFDFLAERVAAAEAAGIPRERICVDPGIGFGKTLAHNLALLQRISLFHALGCPILLGASRKRFIGVIAGAESAEDRAFGSVAVALGALGQGVQILRVHDTKETKQAIDLMRAVMHGQAGHEAGAR</sequence>
<evidence type="ECO:0000256" key="6">
    <source>
        <dbReference type="ARBA" id="ARBA00016919"/>
    </source>
</evidence>
<dbReference type="AlphaFoldDB" id="A0A1Y5SJR2"/>
<evidence type="ECO:0000313" key="15">
    <source>
        <dbReference type="Proteomes" id="UP000193409"/>
    </source>
</evidence>
<dbReference type="Proteomes" id="UP000193409">
    <property type="component" value="Unassembled WGS sequence"/>
</dbReference>
<dbReference type="OrthoDB" id="9811744at2"/>
<evidence type="ECO:0000256" key="1">
    <source>
        <dbReference type="ARBA" id="ARBA00000012"/>
    </source>
</evidence>
<gene>
    <name evidence="14" type="primary">folP</name>
    <name evidence="14" type="ORF">PSA7680_02044</name>
</gene>
<feature type="domain" description="Pterin-binding" evidence="13">
    <location>
        <begin position="72"/>
        <end position="326"/>
    </location>
</feature>
<organism evidence="14 15">
    <name type="scientific">Pseudoruegeria aquimaris</name>
    <dbReference type="NCBI Taxonomy" id="393663"/>
    <lineage>
        <taxon>Bacteria</taxon>
        <taxon>Pseudomonadati</taxon>
        <taxon>Pseudomonadota</taxon>
        <taxon>Alphaproteobacteria</taxon>
        <taxon>Rhodobacterales</taxon>
        <taxon>Roseobacteraceae</taxon>
        <taxon>Pseudoruegeria</taxon>
    </lineage>
</organism>
<dbReference type="GO" id="GO:0005829">
    <property type="term" value="C:cytosol"/>
    <property type="evidence" value="ECO:0007669"/>
    <property type="project" value="TreeGrafter"/>
</dbReference>
<dbReference type="UniPathway" id="UPA00077">
    <property type="reaction ID" value="UER00156"/>
</dbReference>
<keyword evidence="10 12" id="KW-0289">Folate biosynthesis</keyword>
<dbReference type="GO" id="GO:0046872">
    <property type="term" value="F:metal ion binding"/>
    <property type="evidence" value="ECO:0007669"/>
    <property type="project" value="UniProtKB-KW"/>
</dbReference>
<evidence type="ECO:0000313" key="14">
    <source>
        <dbReference type="EMBL" id="SLN41199.1"/>
    </source>
</evidence>
<comment type="function">
    <text evidence="12">Catalyzes the condensation of para-aminobenzoate (pABA) with 6-hydroxymethyl-7,8-dihydropterin diphosphate (DHPt-PP) to form 7,8-dihydropteroate (H2Pte), the immediate precursor of folate derivatives.</text>
</comment>
<dbReference type="GO" id="GO:0046654">
    <property type="term" value="P:tetrahydrofolate biosynthetic process"/>
    <property type="evidence" value="ECO:0007669"/>
    <property type="project" value="UniProtKB-UniPathway"/>
</dbReference>
<dbReference type="PROSITE" id="PS50972">
    <property type="entry name" value="PTERIN_BINDING"/>
    <property type="match status" value="1"/>
</dbReference>
<dbReference type="InterPro" id="IPR000489">
    <property type="entry name" value="Pterin-binding_dom"/>
</dbReference>
<evidence type="ECO:0000256" key="11">
    <source>
        <dbReference type="ARBA" id="ARBA00030193"/>
    </source>
</evidence>
<dbReference type="PROSITE" id="PS00792">
    <property type="entry name" value="DHPS_1"/>
    <property type="match status" value="1"/>
</dbReference>
<dbReference type="EC" id="2.5.1.15" evidence="5 12"/>
<accession>A0A1Y5SJR2</accession>
<dbReference type="InterPro" id="IPR045031">
    <property type="entry name" value="DHP_synth-like"/>
</dbReference>
<dbReference type="RefSeq" id="WP_085868606.1">
    <property type="nucleotide sequence ID" value="NZ_FWFQ01000013.1"/>
</dbReference>
<evidence type="ECO:0000256" key="7">
    <source>
        <dbReference type="ARBA" id="ARBA00022679"/>
    </source>
</evidence>
<comment type="similarity">
    <text evidence="4 12">Belongs to the DHPS family.</text>
</comment>